<gene>
    <name evidence="3" type="ORF">CYL18_10225</name>
</gene>
<dbReference type="Pfam" id="PF13279">
    <property type="entry name" value="4HBT_2"/>
    <property type="match status" value="1"/>
</dbReference>
<keyword evidence="2" id="KW-0378">Hydrolase</keyword>
<reference evidence="3 4" key="1">
    <citation type="submission" date="2017-12" db="EMBL/GenBank/DDBJ databases">
        <title>Taxonomic description and draft genome of Pradoshia cofamensis Gen. nov., sp. nov., a thermotolerant bacillale isolated from anterior gut of earthworm Eisenia fetida.</title>
        <authorList>
            <person name="Saha T."/>
            <person name="Chakraborty R."/>
        </authorList>
    </citation>
    <scope>NUCLEOTIDE SEQUENCE [LARGE SCALE GENOMIC DNA]</scope>
    <source>
        <strain evidence="3 4">EAG3</strain>
    </source>
</reference>
<evidence type="ECO:0000313" key="4">
    <source>
        <dbReference type="Proteomes" id="UP000239663"/>
    </source>
</evidence>
<dbReference type="InterPro" id="IPR050563">
    <property type="entry name" value="4-hydroxybenzoyl-CoA_TE"/>
</dbReference>
<proteinExistence type="inferred from homology"/>
<dbReference type="EMBL" id="PKOZ01000005">
    <property type="protein sequence ID" value="PQD95153.1"/>
    <property type="molecule type" value="Genomic_DNA"/>
</dbReference>
<dbReference type="AlphaFoldDB" id="A0A2S7MZH2"/>
<dbReference type="SUPFAM" id="SSF54637">
    <property type="entry name" value="Thioesterase/thiol ester dehydrase-isomerase"/>
    <property type="match status" value="1"/>
</dbReference>
<accession>A0A2S7MZH2</accession>
<dbReference type="Proteomes" id="UP000239663">
    <property type="component" value="Unassembled WGS sequence"/>
</dbReference>
<dbReference type="PANTHER" id="PTHR31793:SF27">
    <property type="entry name" value="NOVEL THIOESTERASE SUPERFAMILY DOMAIN AND SAPOSIN A-TYPE DOMAIN CONTAINING PROTEIN (0610012H03RIK)"/>
    <property type="match status" value="1"/>
</dbReference>
<dbReference type="CDD" id="cd00586">
    <property type="entry name" value="4HBT"/>
    <property type="match status" value="1"/>
</dbReference>
<evidence type="ECO:0000256" key="2">
    <source>
        <dbReference type="ARBA" id="ARBA00022801"/>
    </source>
</evidence>
<dbReference type="InterPro" id="IPR029069">
    <property type="entry name" value="HotDog_dom_sf"/>
</dbReference>
<keyword evidence="4" id="KW-1185">Reference proteome</keyword>
<comment type="caution">
    <text evidence="3">The sequence shown here is derived from an EMBL/GenBank/DDBJ whole genome shotgun (WGS) entry which is preliminary data.</text>
</comment>
<dbReference type="PANTHER" id="PTHR31793">
    <property type="entry name" value="4-HYDROXYBENZOYL-COA THIOESTERASE FAMILY MEMBER"/>
    <property type="match status" value="1"/>
</dbReference>
<dbReference type="RefSeq" id="WP_104849413.1">
    <property type="nucleotide sequence ID" value="NZ_PKOZ01000005.1"/>
</dbReference>
<name>A0A2S7MZH2_9BACI</name>
<evidence type="ECO:0000313" key="3">
    <source>
        <dbReference type="EMBL" id="PQD95153.1"/>
    </source>
</evidence>
<dbReference type="Gene3D" id="3.10.129.10">
    <property type="entry name" value="Hotdog Thioesterase"/>
    <property type="match status" value="1"/>
</dbReference>
<dbReference type="OrthoDB" id="9799036at2"/>
<protein>
    <submittedName>
        <fullName evidence="3">Acyl-CoA thioesterase</fullName>
    </submittedName>
</protein>
<evidence type="ECO:0000256" key="1">
    <source>
        <dbReference type="ARBA" id="ARBA00005953"/>
    </source>
</evidence>
<dbReference type="GO" id="GO:0047617">
    <property type="term" value="F:fatty acyl-CoA hydrolase activity"/>
    <property type="evidence" value="ECO:0007669"/>
    <property type="project" value="TreeGrafter"/>
</dbReference>
<comment type="similarity">
    <text evidence="1">Belongs to the 4-hydroxybenzoyl-CoA thioesterase family.</text>
</comment>
<organism evidence="3 4">
    <name type="scientific">Pradoshia eiseniae</name>
    <dbReference type="NCBI Taxonomy" id="2064768"/>
    <lineage>
        <taxon>Bacteria</taxon>
        <taxon>Bacillati</taxon>
        <taxon>Bacillota</taxon>
        <taxon>Bacilli</taxon>
        <taxon>Bacillales</taxon>
        <taxon>Bacillaceae</taxon>
        <taxon>Pradoshia</taxon>
    </lineage>
</organism>
<sequence length="132" mass="14967">MALHIPEAVIYARFNDSDASGYISTISYFSYMEEARTKFFDSLQRYINQEEVSFIVASAQCEYDRCERVKEQLSVATSITQVGTKSFHLAHTISNTQSGDVIARGKAVIVCFNFQKQQTVLIPDSLRAYMKT</sequence>